<dbReference type="GO" id="GO:0007618">
    <property type="term" value="P:mating"/>
    <property type="evidence" value="ECO:0007669"/>
    <property type="project" value="EnsemblMetazoa"/>
</dbReference>
<sequence>MGTYVMRALLTRRTRTEETIRVVLMLLYVGQVATLKSLDVAQPKSPRTNEAYQIFHGDIDKYELCVKLIRLCRKLWDQAPDYTDAEEKTPDGKAVDDEDKVEYKKGGCIPTGLSKDGEKLFWKITAKWQKEIDDRFLIQNLFVVIMTTENGRNTKLAFGKWQGWCNRTDNYDETTESPEESKEDVNGITRRPKPLKNCNVNSTFGKWISNEIKSTRQLDKDVNVISDIMLKFDKYAKSKCCPYDSIRDRVEIIHDGMDFLQELLGIESYTLPQYKDVNADILNLKGRLEHITISIHKKGGVNYSVGICCPNLMNELEVFKTDFVSNIKIESVQPPKLDHQPYIEKEKSLRDMILSHIKDIGLLESSLKSQSKKSPCCEGEKAQIQNIEQLIQDMKPEKSLGELLKQIEPLNENLAKTNETISGAESLLDLEKDNLQKLNSLYGEECHQKDKFFKDLESKVNQLGYRINNLSLLENVDWPKLRKSVDAVNKMVEDSPLLFSNLTIVSMKTEMKYLKTRTIADFPIQLENKSPVRFCTNVSIKLNDNLEKIANDKTNTIAYHNKQENIVKDRFKELLDKEKEQQYNSPRSLALTKGFMAYNAIPSALRTSSLQLEINQLERDIDNLTENGIESLERQLQYTRLKYEMDKQKIDKKIEEQLKNINLFREEMKREQDLIEERLAKIGDDMETPEQYDDRLSKLEAKALEFPKQIGNSEKTVLDQIASLQQQLKNLEKESDNTEHKADICDAECDFGDLVSIDELMKRVQAIKSKHLSMVKK</sequence>
<keyword evidence="1" id="KW-0175">Coiled coil</keyword>
<dbReference type="EMBL" id="CM000159">
    <property type="protein sequence ID" value="EDW94544.2"/>
    <property type="molecule type" value="Genomic_DNA"/>
</dbReference>
<gene>
    <name evidence="3" type="primary">Dyak\GE18036</name>
    <name evidence="3" type="synonym">dyak_GLEANR_19326</name>
    <name evidence="3" type="synonym">GE18036</name>
    <name evidence="3" type="ORF">Dyak_GE18036</name>
</gene>
<dbReference type="AlphaFoldDB" id="B4PII7"/>
<evidence type="ECO:0000256" key="1">
    <source>
        <dbReference type="SAM" id="Coils"/>
    </source>
</evidence>
<reference evidence="3 4" key="2">
    <citation type="journal article" date="2007" name="PLoS Biol.">
        <title>Principles of genome evolution in the Drosophila melanogaster species group.</title>
        <authorList>
            <person name="Ranz J.M."/>
            <person name="Maurin D."/>
            <person name="Chan Y.S."/>
            <person name="von Grotthuss M."/>
            <person name="Hillier L.W."/>
            <person name="Roote J."/>
            <person name="Ashburner M."/>
            <person name="Bergman C.M."/>
        </authorList>
    </citation>
    <scope>NUCLEOTIDE SEQUENCE [LARGE SCALE GENOMIC DNA]</scope>
    <source>
        <strain evidence="4">Tai18E2 / Tucson 14021-0261.01</strain>
    </source>
</reference>
<accession>B4PII7</accession>
<feature type="coiled-coil region" evidence="1">
    <location>
        <begin position="714"/>
        <end position="748"/>
    </location>
</feature>
<proteinExistence type="predicted"/>
<organism evidence="3 4">
    <name type="scientific">Drosophila yakuba</name>
    <name type="common">Fruit fly</name>
    <dbReference type="NCBI Taxonomy" id="7245"/>
    <lineage>
        <taxon>Eukaryota</taxon>
        <taxon>Metazoa</taxon>
        <taxon>Ecdysozoa</taxon>
        <taxon>Arthropoda</taxon>
        <taxon>Hexapoda</taxon>
        <taxon>Insecta</taxon>
        <taxon>Pterygota</taxon>
        <taxon>Neoptera</taxon>
        <taxon>Endopterygota</taxon>
        <taxon>Diptera</taxon>
        <taxon>Brachycera</taxon>
        <taxon>Muscomorpha</taxon>
        <taxon>Ephydroidea</taxon>
        <taxon>Drosophilidae</taxon>
        <taxon>Drosophila</taxon>
        <taxon>Sophophora</taxon>
    </lineage>
</organism>
<name>B4PII7_DROYA</name>
<keyword evidence="4" id="KW-1185">Reference proteome</keyword>
<dbReference type="KEGG" id="dya:Dyak_GE18036"/>
<dbReference type="OrthoDB" id="7857491at2759"/>
<evidence type="ECO:0000313" key="3">
    <source>
        <dbReference type="EMBL" id="EDW94544.2"/>
    </source>
</evidence>
<feature type="coiled-coil region" evidence="1">
    <location>
        <begin position="607"/>
        <end position="685"/>
    </location>
</feature>
<dbReference type="SMR" id="B4PII7"/>
<evidence type="ECO:0000256" key="2">
    <source>
        <dbReference type="SAM" id="MobiDB-lite"/>
    </source>
</evidence>
<evidence type="ECO:0000313" key="4">
    <source>
        <dbReference type="Proteomes" id="UP000002282"/>
    </source>
</evidence>
<reference evidence="3 4" key="1">
    <citation type="journal article" date="2007" name="Nature">
        <title>Evolution of genes and genomes on the Drosophila phylogeny.</title>
        <authorList>
            <consortium name="Drosophila 12 Genomes Consortium"/>
            <person name="Clark A.G."/>
            <person name="Eisen M.B."/>
            <person name="Smith D.R."/>
            <person name="Bergman C.M."/>
            <person name="Oliver B."/>
            <person name="Markow T.A."/>
            <person name="Kaufman T.C."/>
            <person name="Kellis M."/>
            <person name="Gelbart W."/>
            <person name="Iyer V.N."/>
            <person name="Pollard D.A."/>
            <person name="Sackton T.B."/>
            <person name="Larracuente A.M."/>
            <person name="Singh N.D."/>
            <person name="Abad J.P."/>
            <person name="Abt D.N."/>
            <person name="Adryan B."/>
            <person name="Aguade M."/>
            <person name="Akashi H."/>
            <person name="Anderson W.W."/>
            <person name="Aquadro C.F."/>
            <person name="Ardell D.H."/>
            <person name="Arguello R."/>
            <person name="Artieri C.G."/>
            <person name="Barbash D.A."/>
            <person name="Barker D."/>
            <person name="Barsanti P."/>
            <person name="Batterham P."/>
            <person name="Batzoglou S."/>
            <person name="Begun D."/>
            <person name="Bhutkar A."/>
            <person name="Blanco E."/>
            <person name="Bosak S.A."/>
            <person name="Bradley R.K."/>
            <person name="Brand A.D."/>
            <person name="Brent M.R."/>
            <person name="Brooks A.N."/>
            <person name="Brown R.H."/>
            <person name="Butlin R.K."/>
            <person name="Caggese C."/>
            <person name="Calvi B.R."/>
            <person name="Bernardo de Carvalho A."/>
            <person name="Caspi A."/>
            <person name="Castrezana S."/>
            <person name="Celniker S.E."/>
            <person name="Chang J.L."/>
            <person name="Chapple C."/>
            <person name="Chatterji S."/>
            <person name="Chinwalla A."/>
            <person name="Civetta A."/>
            <person name="Clifton S.W."/>
            <person name="Comeron J.M."/>
            <person name="Costello J.C."/>
            <person name="Coyne J.A."/>
            <person name="Daub J."/>
            <person name="David R.G."/>
            <person name="Delcher A.L."/>
            <person name="Delehaunty K."/>
            <person name="Do C.B."/>
            <person name="Ebling H."/>
            <person name="Edwards K."/>
            <person name="Eickbush T."/>
            <person name="Evans J.D."/>
            <person name="Filipski A."/>
            <person name="Findeiss S."/>
            <person name="Freyhult E."/>
            <person name="Fulton L."/>
            <person name="Fulton R."/>
            <person name="Garcia A.C."/>
            <person name="Gardiner A."/>
            <person name="Garfield D.A."/>
            <person name="Garvin B.E."/>
            <person name="Gibson G."/>
            <person name="Gilbert D."/>
            <person name="Gnerre S."/>
            <person name="Godfrey J."/>
            <person name="Good R."/>
            <person name="Gotea V."/>
            <person name="Gravely B."/>
            <person name="Greenberg A.J."/>
            <person name="Griffiths-Jones S."/>
            <person name="Gross S."/>
            <person name="Guigo R."/>
            <person name="Gustafson E.A."/>
            <person name="Haerty W."/>
            <person name="Hahn M.W."/>
            <person name="Halligan D.L."/>
            <person name="Halpern A.L."/>
            <person name="Halter G.M."/>
            <person name="Han M.V."/>
            <person name="Heger A."/>
            <person name="Hillier L."/>
            <person name="Hinrichs A.S."/>
            <person name="Holmes I."/>
            <person name="Hoskins R.A."/>
            <person name="Hubisz M.J."/>
            <person name="Hultmark D."/>
            <person name="Huntley M.A."/>
            <person name="Jaffe D.B."/>
            <person name="Jagadeeshan S."/>
            <person name="Jeck W.R."/>
            <person name="Johnson J."/>
            <person name="Jones C.D."/>
            <person name="Jordan W.C."/>
            <person name="Karpen G.H."/>
            <person name="Kataoka E."/>
            <person name="Keightley P.D."/>
            <person name="Kheradpour P."/>
            <person name="Kirkness E.F."/>
            <person name="Koerich L.B."/>
            <person name="Kristiansen K."/>
            <person name="Kudrna D."/>
            <person name="Kulathinal R.J."/>
            <person name="Kumar S."/>
            <person name="Kwok R."/>
            <person name="Lander E."/>
            <person name="Langley C.H."/>
            <person name="Lapoint R."/>
            <person name="Lazzaro B.P."/>
            <person name="Lee S.J."/>
            <person name="Levesque L."/>
            <person name="Li R."/>
            <person name="Lin C.F."/>
            <person name="Lin M.F."/>
            <person name="Lindblad-Toh K."/>
            <person name="Llopart A."/>
            <person name="Long M."/>
            <person name="Low L."/>
            <person name="Lozovsky E."/>
            <person name="Lu J."/>
            <person name="Luo M."/>
            <person name="Machado C.A."/>
            <person name="Makalowski W."/>
            <person name="Marzo M."/>
            <person name="Matsuda M."/>
            <person name="Matzkin L."/>
            <person name="McAllister B."/>
            <person name="McBride C.S."/>
            <person name="McKernan B."/>
            <person name="McKernan K."/>
            <person name="Mendez-Lago M."/>
            <person name="Minx P."/>
            <person name="Mollenhauer M.U."/>
            <person name="Montooth K."/>
            <person name="Mount S.M."/>
            <person name="Mu X."/>
            <person name="Myers E."/>
            <person name="Negre B."/>
            <person name="Newfeld S."/>
            <person name="Nielsen R."/>
            <person name="Noor M.A."/>
            <person name="O'Grady P."/>
            <person name="Pachter L."/>
            <person name="Papaceit M."/>
            <person name="Parisi M.J."/>
            <person name="Parisi M."/>
            <person name="Parts L."/>
            <person name="Pedersen J.S."/>
            <person name="Pesole G."/>
            <person name="Phillippy A.M."/>
            <person name="Ponting C.P."/>
            <person name="Pop M."/>
            <person name="Porcelli D."/>
            <person name="Powell J.R."/>
            <person name="Prohaska S."/>
            <person name="Pruitt K."/>
            <person name="Puig M."/>
            <person name="Quesneville H."/>
            <person name="Ram K.R."/>
            <person name="Rand D."/>
            <person name="Rasmussen M.D."/>
            <person name="Reed L.K."/>
            <person name="Reenan R."/>
            <person name="Reily A."/>
            <person name="Remington K.A."/>
            <person name="Rieger T.T."/>
            <person name="Ritchie M.G."/>
            <person name="Robin C."/>
            <person name="Rogers Y.H."/>
            <person name="Rohde C."/>
            <person name="Rozas J."/>
            <person name="Rubenfield M.J."/>
            <person name="Ruiz A."/>
            <person name="Russo S."/>
            <person name="Salzberg S.L."/>
            <person name="Sanchez-Gracia A."/>
            <person name="Saranga D.J."/>
            <person name="Sato H."/>
            <person name="Schaeffer S.W."/>
            <person name="Schatz M.C."/>
            <person name="Schlenke T."/>
            <person name="Schwartz R."/>
            <person name="Segarra C."/>
            <person name="Singh R.S."/>
            <person name="Sirot L."/>
            <person name="Sirota M."/>
            <person name="Sisneros N.B."/>
            <person name="Smith C.D."/>
            <person name="Smith T.F."/>
            <person name="Spieth J."/>
            <person name="Stage D.E."/>
            <person name="Stark A."/>
            <person name="Stephan W."/>
            <person name="Strausberg R.L."/>
            <person name="Strempel S."/>
            <person name="Sturgill D."/>
            <person name="Sutton G."/>
            <person name="Sutton G.G."/>
            <person name="Tao W."/>
            <person name="Teichmann S."/>
            <person name="Tobari Y.N."/>
            <person name="Tomimura Y."/>
            <person name="Tsolas J.M."/>
            <person name="Valente V.L."/>
            <person name="Venter E."/>
            <person name="Venter J.C."/>
            <person name="Vicario S."/>
            <person name="Vieira F.G."/>
            <person name="Vilella A.J."/>
            <person name="Villasante A."/>
            <person name="Walenz B."/>
            <person name="Wang J."/>
            <person name="Wasserman M."/>
            <person name="Watts T."/>
            <person name="Wilson D."/>
            <person name="Wilson R.K."/>
            <person name="Wing R.A."/>
            <person name="Wolfner M.F."/>
            <person name="Wong A."/>
            <person name="Wong G.K."/>
            <person name="Wu C.I."/>
            <person name="Wu G."/>
            <person name="Yamamoto D."/>
            <person name="Yang H.P."/>
            <person name="Yang S.P."/>
            <person name="Yorke J.A."/>
            <person name="Yoshida K."/>
            <person name="Zdobnov E."/>
            <person name="Zhang P."/>
            <person name="Zhang Y."/>
            <person name="Zimin A.V."/>
            <person name="Baldwin J."/>
            <person name="Abdouelleil A."/>
            <person name="Abdulkadir J."/>
            <person name="Abebe A."/>
            <person name="Abera B."/>
            <person name="Abreu J."/>
            <person name="Acer S.C."/>
            <person name="Aftuck L."/>
            <person name="Alexander A."/>
            <person name="An P."/>
            <person name="Anderson E."/>
            <person name="Anderson S."/>
            <person name="Arachi H."/>
            <person name="Azer M."/>
            <person name="Bachantsang P."/>
            <person name="Barry A."/>
            <person name="Bayul T."/>
            <person name="Berlin A."/>
            <person name="Bessette D."/>
            <person name="Bloom T."/>
            <person name="Blye J."/>
            <person name="Boguslavskiy L."/>
            <person name="Bonnet C."/>
            <person name="Boukhgalter B."/>
            <person name="Bourzgui I."/>
            <person name="Brown A."/>
            <person name="Cahill P."/>
            <person name="Channer S."/>
            <person name="Cheshatsang Y."/>
            <person name="Chuda L."/>
            <person name="Citroen M."/>
            <person name="Collymore A."/>
            <person name="Cooke P."/>
            <person name="Costello M."/>
            <person name="D'Aco K."/>
            <person name="Daza R."/>
            <person name="De Haan G."/>
            <person name="DeGray S."/>
            <person name="DeMaso C."/>
            <person name="Dhargay N."/>
            <person name="Dooley K."/>
            <person name="Dooley E."/>
            <person name="Doricent M."/>
            <person name="Dorje P."/>
            <person name="Dorjee K."/>
            <person name="Dupes A."/>
            <person name="Elong R."/>
            <person name="Falk J."/>
            <person name="Farina A."/>
            <person name="Faro S."/>
            <person name="Ferguson D."/>
            <person name="Fisher S."/>
            <person name="Foley C.D."/>
            <person name="Franke A."/>
            <person name="Friedrich D."/>
            <person name="Gadbois L."/>
            <person name="Gearin G."/>
            <person name="Gearin C.R."/>
            <person name="Giannoukos G."/>
            <person name="Goode T."/>
            <person name="Graham J."/>
            <person name="Grandbois E."/>
            <person name="Grewal S."/>
            <person name="Gyaltsen K."/>
            <person name="Hafez N."/>
            <person name="Hagos B."/>
            <person name="Hall J."/>
            <person name="Henson C."/>
            <person name="Hollinger A."/>
            <person name="Honan T."/>
            <person name="Huard M.D."/>
            <person name="Hughes L."/>
            <person name="Hurhula B."/>
            <person name="Husby M.E."/>
            <person name="Kamat A."/>
            <person name="Kanga B."/>
            <person name="Kashin S."/>
            <person name="Khazanovich D."/>
            <person name="Kisner P."/>
            <person name="Lance K."/>
            <person name="Lara M."/>
            <person name="Lee W."/>
            <person name="Lennon N."/>
            <person name="Letendre F."/>
            <person name="LeVine R."/>
            <person name="Lipovsky A."/>
            <person name="Liu X."/>
            <person name="Liu J."/>
            <person name="Liu S."/>
            <person name="Lokyitsang T."/>
            <person name="Lokyitsang Y."/>
            <person name="Lubonja R."/>
            <person name="Lui A."/>
            <person name="MacDonald P."/>
            <person name="Magnisalis V."/>
            <person name="Maru K."/>
            <person name="Matthews C."/>
            <person name="McCusker W."/>
            <person name="McDonough S."/>
            <person name="Mehta T."/>
            <person name="Meldrim J."/>
            <person name="Meneus L."/>
            <person name="Mihai O."/>
            <person name="Mihalev A."/>
            <person name="Mihova T."/>
            <person name="Mittelman R."/>
            <person name="Mlenga V."/>
            <person name="Montmayeur A."/>
            <person name="Mulrain L."/>
            <person name="Navidi A."/>
            <person name="Naylor J."/>
            <person name="Negash T."/>
            <person name="Nguyen T."/>
            <person name="Nguyen N."/>
            <person name="Nicol R."/>
            <person name="Norbu C."/>
            <person name="Norbu N."/>
            <person name="Novod N."/>
            <person name="O'Neill B."/>
            <person name="Osman S."/>
            <person name="Markiewicz E."/>
            <person name="Oyono O.L."/>
            <person name="Patti C."/>
            <person name="Phunkhang P."/>
            <person name="Pierre F."/>
            <person name="Priest M."/>
            <person name="Raghuraman S."/>
            <person name="Rege F."/>
            <person name="Reyes R."/>
            <person name="Rise C."/>
            <person name="Rogov P."/>
            <person name="Ross K."/>
            <person name="Ryan E."/>
            <person name="Settipalli S."/>
            <person name="Shea T."/>
            <person name="Sherpa N."/>
            <person name="Shi L."/>
            <person name="Shih D."/>
            <person name="Sparrow T."/>
            <person name="Spaulding J."/>
            <person name="Stalker J."/>
            <person name="Stange-Thomann N."/>
            <person name="Stavropoulos S."/>
            <person name="Stone C."/>
            <person name="Strader C."/>
            <person name="Tesfaye S."/>
            <person name="Thomson T."/>
            <person name="Thoulutsang Y."/>
            <person name="Thoulutsang D."/>
            <person name="Topham K."/>
            <person name="Topping I."/>
            <person name="Tsamla T."/>
            <person name="Vassiliev H."/>
            <person name="Vo A."/>
            <person name="Wangchuk T."/>
            <person name="Wangdi T."/>
            <person name="Weiand M."/>
            <person name="Wilkinson J."/>
            <person name="Wilson A."/>
            <person name="Yadav S."/>
            <person name="Young G."/>
            <person name="Yu Q."/>
            <person name="Zembek L."/>
            <person name="Zhong D."/>
            <person name="Zimmer A."/>
            <person name="Zwirko Z."/>
            <person name="Jaffe D.B."/>
            <person name="Alvarez P."/>
            <person name="Brockman W."/>
            <person name="Butler J."/>
            <person name="Chin C."/>
            <person name="Gnerre S."/>
            <person name="Grabherr M."/>
            <person name="Kleber M."/>
            <person name="Mauceli E."/>
            <person name="MacCallum I."/>
        </authorList>
    </citation>
    <scope>NUCLEOTIDE SEQUENCE [LARGE SCALE GENOMIC DNA]</scope>
    <source>
        <strain evidence="4">Tai18E2 / Tucson 14021-0261.01</strain>
    </source>
</reference>
<dbReference type="Proteomes" id="UP000002282">
    <property type="component" value="Chromosome 3L"/>
</dbReference>
<protein>
    <submittedName>
        <fullName evidence="3">Uncharacterized protein</fullName>
    </submittedName>
</protein>
<dbReference type="HOGENOM" id="CLU_370580_0_0_1"/>
<feature type="region of interest" description="Disordered" evidence="2">
    <location>
        <begin position="169"/>
        <end position="192"/>
    </location>
</feature>